<organism evidence="4 5">
    <name type="scientific">Babesia gibsoni</name>
    <dbReference type="NCBI Taxonomy" id="33632"/>
    <lineage>
        <taxon>Eukaryota</taxon>
        <taxon>Sar</taxon>
        <taxon>Alveolata</taxon>
        <taxon>Apicomplexa</taxon>
        <taxon>Aconoidasida</taxon>
        <taxon>Piroplasmida</taxon>
        <taxon>Babesiidae</taxon>
        <taxon>Babesia</taxon>
    </lineage>
</organism>
<dbReference type="InterPro" id="IPR051350">
    <property type="entry name" value="WD_repeat-ST_regulator"/>
</dbReference>
<dbReference type="PROSITE" id="PS50294">
    <property type="entry name" value="WD_REPEATS_REGION"/>
    <property type="match status" value="2"/>
</dbReference>
<dbReference type="PANTHER" id="PTHR22838">
    <property type="entry name" value="WD REPEAT PROTEIN 26-RELATED"/>
    <property type="match status" value="1"/>
</dbReference>
<dbReference type="InterPro" id="IPR006594">
    <property type="entry name" value="LisH"/>
</dbReference>
<dbReference type="InterPro" id="IPR001680">
    <property type="entry name" value="WD40_rpt"/>
</dbReference>
<dbReference type="SMART" id="SM00320">
    <property type="entry name" value="WD40"/>
    <property type="match status" value="6"/>
</dbReference>
<comment type="caution">
    <text evidence="4">The sequence shown here is derived from an EMBL/GenBank/DDBJ whole genome shotgun (WGS) entry which is preliminary data.</text>
</comment>
<evidence type="ECO:0000256" key="2">
    <source>
        <dbReference type="ARBA" id="ARBA00022737"/>
    </source>
</evidence>
<feature type="repeat" description="WD" evidence="3">
    <location>
        <begin position="223"/>
        <end position="254"/>
    </location>
</feature>
<proteinExistence type="predicted"/>
<evidence type="ECO:0000256" key="3">
    <source>
        <dbReference type="PROSITE-ProRule" id="PRU00221"/>
    </source>
</evidence>
<sequence>MEEEDGELWQGFNKSQLLRVVMQLLVDMGYTETVETLEKESGCIYQCESVKLLEKFIKSGDMAGARSHLSQLKVSSDIRMACAFLCSQESFATALYHKDTDKALKILREDLSPSAFDEDTKRRVKLCASLLVYPTTEHILRSELRWEAKNSLRNLWMYIQRLISPELCIPPNRMITLLRQAVEYQEMYCKYHRTSNDIRDVPTLYEDHSCKDIGTPSRCIAKLDGHVDEIWDIAVSPNEKYFATAGMDMCVLLWRSTQPFDLLHTWEEHVNMVISVCWSSDSILLATLSSAGNIVIFSPGSSAPLLKIENNLGPHNYIHWVPGRWELLTGGDTKITLYEITSRSEGGSTNYGKRDWVSQENGKSVKHVARPTYRVEAKKKCNIDARIRSLTVNHEGKYAYFSTPDCTLHVLNLHTFKEYNPLHENATITMLTCSALYNQVLVSVAGQHPVLRLWDMDNRRLIQTYHGHREERYVLKPTLGGPDECYVVSGSEDTQIYIWNKLFGTLVAVIAAHSSTVNGVAWSITPGAFLYSASDDGQIAIWEPLPIDDGEDFEMN</sequence>
<keyword evidence="5" id="KW-1185">Reference proteome</keyword>
<gene>
    <name evidence="4" type="ORF">BgAZ_302510</name>
</gene>
<dbReference type="PROSITE" id="PS50896">
    <property type="entry name" value="LISH"/>
    <property type="match status" value="1"/>
</dbReference>
<reference evidence="4" key="1">
    <citation type="submission" date="2023-08" db="EMBL/GenBank/DDBJ databases">
        <title>Draft sequence of the Babesia gibsoni genome.</title>
        <authorList>
            <person name="Yamagishi J.Y."/>
            <person name="Xuan X.X."/>
        </authorList>
    </citation>
    <scope>NUCLEOTIDE SEQUENCE</scope>
    <source>
        <strain evidence="4">Azabu</strain>
    </source>
</reference>
<dbReference type="InterPro" id="IPR015943">
    <property type="entry name" value="WD40/YVTN_repeat-like_dom_sf"/>
</dbReference>
<dbReference type="AlphaFoldDB" id="A0AAD8LNK4"/>
<dbReference type="Pfam" id="PF00400">
    <property type="entry name" value="WD40"/>
    <property type="match status" value="4"/>
</dbReference>
<keyword evidence="1 3" id="KW-0853">WD repeat</keyword>
<dbReference type="InterPro" id="IPR036322">
    <property type="entry name" value="WD40_repeat_dom_sf"/>
</dbReference>
<keyword evidence="2" id="KW-0677">Repeat</keyword>
<dbReference type="Gene3D" id="2.130.10.10">
    <property type="entry name" value="YVTN repeat-like/Quinoprotein amine dehydrogenase"/>
    <property type="match status" value="2"/>
</dbReference>
<dbReference type="SUPFAM" id="SSF50978">
    <property type="entry name" value="WD40 repeat-like"/>
    <property type="match status" value="1"/>
</dbReference>
<evidence type="ECO:0000313" key="4">
    <source>
        <dbReference type="EMBL" id="KAK1442733.1"/>
    </source>
</evidence>
<feature type="repeat" description="WD" evidence="3">
    <location>
        <begin position="510"/>
        <end position="543"/>
    </location>
</feature>
<evidence type="ECO:0000256" key="1">
    <source>
        <dbReference type="ARBA" id="ARBA00022574"/>
    </source>
</evidence>
<dbReference type="Pfam" id="PF23627">
    <property type="entry name" value="LisH_WDR26"/>
    <property type="match status" value="1"/>
</dbReference>
<dbReference type="Proteomes" id="UP001230268">
    <property type="component" value="Unassembled WGS sequence"/>
</dbReference>
<dbReference type="PANTHER" id="PTHR22838:SF0">
    <property type="entry name" value="WD REPEAT-CONTAINING PROTEIN 26"/>
    <property type="match status" value="1"/>
</dbReference>
<accession>A0AAD8LNK4</accession>
<evidence type="ECO:0000313" key="5">
    <source>
        <dbReference type="Proteomes" id="UP001230268"/>
    </source>
</evidence>
<dbReference type="EMBL" id="JAVEPI010000003">
    <property type="protein sequence ID" value="KAK1442733.1"/>
    <property type="molecule type" value="Genomic_DNA"/>
</dbReference>
<name>A0AAD8LNK4_BABGI</name>
<protein>
    <submittedName>
        <fullName evidence="4">Wd repeat protein 26-related protein</fullName>
    </submittedName>
</protein>
<dbReference type="PROSITE" id="PS50082">
    <property type="entry name" value="WD_REPEATS_2"/>
    <property type="match status" value="2"/>
</dbReference>
<dbReference type="SMART" id="SM00667">
    <property type="entry name" value="LisH"/>
    <property type="match status" value="1"/>
</dbReference>